<evidence type="ECO:0000256" key="7">
    <source>
        <dbReference type="ARBA" id="ARBA00034754"/>
    </source>
</evidence>
<evidence type="ECO:0000256" key="5">
    <source>
        <dbReference type="ARBA" id="ARBA00022705"/>
    </source>
</evidence>
<gene>
    <name evidence="11" type="primary">holA</name>
    <name evidence="11" type="ORF">IAC74_04280</name>
</gene>
<dbReference type="PANTHER" id="PTHR34388">
    <property type="entry name" value="DNA POLYMERASE III SUBUNIT DELTA"/>
    <property type="match status" value="1"/>
</dbReference>
<proteinExistence type="inferred from homology"/>
<dbReference type="GO" id="GO:0006261">
    <property type="term" value="P:DNA-templated DNA replication"/>
    <property type="evidence" value="ECO:0007669"/>
    <property type="project" value="TreeGrafter"/>
</dbReference>
<dbReference type="InterPro" id="IPR008921">
    <property type="entry name" value="DNA_pol3_clamp-load_cplx_C"/>
</dbReference>
<dbReference type="Pfam" id="PF06144">
    <property type="entry name" value="DNA_pol3_delta"/>
    <property type="match status" value="1"/>
</dbReference>
<feature type="domain" description="DNA polymerase III delta subunit-like C-terminal" evidence="10">
    <location>
        <begin position="216"/>
        <end position="334"/>
    </location>
</feature>
<dbReference type="InterPro" id="IPR010372">
    <property type="entry name" value="DNA_pol3_delta_N"/>
</dbReference>
<dbReference type="InterPro" id="IPR027417">
    <property type="entry name" value="P-loop_NTPase"/>
</dbReference>
<dbReference type="Proteomes" id="UP000886743">
    <property type="component" value="Unassembled WGS sequence"/>
</dbReference>
<dbReference type="Gene3D" id="1.20.272.10">
    <property type="match status" value="1"/>
</dbReference>
<evidence type="ECO:0000259" key="9">
    <source>
        <dbReference type="Pfam" id="PF06144"/>
    </source>
</evidence>
<keyword evidence="3 11" id="KW-0808">Transferase</keyword>
<feature type="domain" description="DNA polymerase III delta N-terminal" evidence="9">
    <location>
        <begin position="26"/>
        <end position="144"/>
    </location>
</feature>
<dbReference type="InterPro" id="IPR005790">
    <property type="entry name" value="DNA_polIII_delta"/>
</dbReference>
<evidence type="ECO:0000313" key="11">
    <source>
        <dbReference type="EMBL" id="HIV02769.1"/>
    </source>
</evidence>
<organism evidence="11 12">
    <name type="scientific">Candidatus Aphodoplasma excrementigallinarum</name>
    <dbReference type="NCBI Taxonomy" id="2840673"/>
    <lineage>
        <taxon>Bacteria</taxon>
        <taxon>Bacillati</taxon>
        <taxon>Bacillota</taxon>
        <taxon>Clostridia</taxon>
        <taxon>Eubacteriales</taxon>
        <taxon>Candidatus Aphodoplasma</taxon>
    </lineage>
</organism>
<dbReference type="InterPro" id="IPR048466">
    <property type="entry name" value="DNA_pol3_delta-like_C"/>
</dbReference>
<keyword evidence="6" id="KW-0239">DNA-directed DNA polymerase</keyword>
<evidence type="ECO:0000256" key="4">
    <source>
        <dbReference type="ARBA" id="ARBA00022695"/>
    </source>
</evidence>
<comment type="similarity">
    <text evidence="7">Belongs to the DNA polymerase HolA subunit family.</text>
</comment>
<sequence length="343" mass="39194">MAKKSTAGGLSVLKQQLKSKEFGNVYLFFGEEDFLKNYYFGMLRNNIVEPDFEDFNYVVYEGPKQDYNEITIALDTPPMMAQRKMILIKYSGVFAKANEEAKAFWTATVKRVPDYAVLAFYEEEVDKRSALYKAVEKAGCAVECAYLEGVELINWVGRGCRGAGKAITKADIEYLIHNCDGGMNNLKRELEKLFAYCGDRITKGDIDKIVTKMPQSRVFDMINAMLRHDARAVFEELDALKTLKESAFMVLALLLTNFERILHTKILLERSEPYGNIASKVKVPPYFVRDYARAAERFPKRFLCRAVREIAQIDYSIKQGRIEEWLGVENFLAKCLAESEKSA</sequence>
<keyword evidence="4 11" id="KW-0548">Nucleotidyltransferase</keyword>
<protein>
    <recommendedName>
        <fullName evidence="2">DNA polymerase III subunit delta</fullName>
        <ecNumber evidence="1">2.7.7.7</ecNumber>
    </recommendedName>
</protein>
<dbReference type="SUPFAM" id="SSF48019">
    <property type="entry name" value="post-AAA+ oligomerization domain-like"/>
    <property type="match status" value="1"/>
</dbReference>
<dbReference type="GO" id="GO:0003887">
    <property type="term" value="F:DNA-directed DNA polymerase activity"/>
    <property type="evidence" value="ECO:0007669"/>
    <property type="project" value="UniProtKB-KW"/>
</dbReference>
<evidence type="ECO:0000256" key="3">
    <source>
        <dbReference type="ARBA" id="ARBA00022679"/>
    </source>
</evidence>
<reference evidence="11" key="1">
    <citation type="submission" date="2020-10" db="EMBL/GenBank/DDBJ databases">
        <authorList>
            <person name="Gilroy R."/>
        </authorList>
    </citation>
    <scope>NUCLEOTIDE SEQUENCE</scope>
    <source>
        <strain evidence="11">4920</strain>
    </source>
</reference>
<accession>A0A9D1SZW8</accession>
<dbReference type="Pfam" id="PF21694">
    <property type="entry name" value="DNA_pol3_delta_C"/>
    <property type="match status" value="1"/>
</dbReference>
<dbReference type="NCBIfam" id="TIGR01128">
    <property type="entry name" value="holA"/>
    <property type="match status" value="1"/>
</dbReference>
<dbReference type="Gene3D" id="1.10.8.60">
    <property type="match status" value="1"/>
</dbReference>
<dbReference type="EC" id="2.7.7.7" evidence="1"/>
<dbReference type="EMBL" id="DVOF01000125">
    <property type="protein sequence ID" value="HIV02769.1"/>
    <property type="molecule type" value="Genomic_DNA"/>
</dbReference>
<dbReference type="GO" id="GO:0003677">
    <property type="term" value="F:DNA binding"/>
    <property type="evidence" value="ECO:0007669"/>
    <property type="project" value="InterPro"/>
</dbReference>
<comment type="caution">
    <text evidence="11">The sequence shown here is derived from an EMBL/GenBank/DDBJ whole genome shotgun (WGS) entry which is preliminary data.</text>
</comment>
<reference evidence="11" key="2">
    <citation type="journal article" date="2021" name="PeerJ">
        <title>Extensive microbial diversity within the chicken gut microbiome revealed by metagenomics and culture.</title>
        <authorList>
            <person name="Gilroy R."/>
            <person name="Ravi A."/>
            <person name="Getino M."/>
            <person name="Pursley I."/>
            <person name="Horton D.L."/>
            <person name="Alikhan N.F."/>
            <person name="Baker D."/>
            <person name="Gharbi K."/>
            <person name="Hall N."/>
            <person name="Watson M."/>
            <person name="Adriaenssens E.M."/>
            <person name="Foster-Nyarko E."/>
            <person name="Jarju S."/>
            <person name="Secka A."/>
            <person name="Antonio M."/>
            <person name="Oren A."/>
            <person name="Chaudhuri R.R."/>
            <person name="La Ragione R."/>
            <person name="Hildebrand F."/>
            <person name="Pallen M.J."/>
        </authorList>
    </citation>
    <scope>NUCLEOTIDE SEQUENCE</scope>
    <source>
        <strain evidence="11">4920</strain>
    </source>
</reference>
<evidence type="ECO:0000259" key="10">
    <source>
        <dbReference type="Pfam" id="PF21694"/>
    </source>
</evidence>
<dbReference type="SUPFAM" id="SSF52540">
    <property type="entry name" value="P-loop containing nucleoside triphosphate hydrolases"/>
    <property type="match status" value="1"/>
</dbReference>
<dbReference type="GO" id="GO:0009360">
    <property type="term" value="C:DNA polymerase III complex"/>
    <property type="evidence" value="ECO:0007669"/>
    <property type="project" value="InterPro"/>
</dbReference>
<evidence type="ECO:0000313" key="12">
    <source>
        <dbReference type="Proteomes" id="UP000886743"/>
    </source>
</evidence>
<dbReference type="Gene3D" id="3.40.50.300">
    <property type="entry name" value="P-loop containing nucleotide triphosphate hydrolases"/>
    <property type="match status" value="1"/>
</dbReference>
<name>A0A9D1SZW8_9FIRM</name>
<evidence type="ECO:0000256" key="1">
    <source>
        <dbReference type="ARBA" id="ARBA00012417"/>
    </source>
</evidence>
<evidence type="ECO:0000256" key="6">
    <source>
        <dbReference type="ARBA" id="ARBA00022932"/>
    </source>
</evidence>
<dbReference type="AlphaFoldDB" id="A0A9D1SZW8"/>
<keyword evidence="5" id="KW-0235">DNA replication</keyword>
<evidence type="ECO:0000256" key="2">
    <source>
        <dbReference type="ARBA" id="ARBA00017703"/>
    </source>
</evidence>
<evidence type="ECO:0000256" key="8">
    <source>
        <dbReference type="ARBA" id="ARBA00049244"/>
    </source>
</evidence>
<dbReference type="PANTHER" id="PTHR34388:SF1">
    <property type="entry name" value="DNA POLYMERASE III SUBUNIT DELTA"/>
    <property type="match status" value="1"/>
</dbReference>
<comment type="catalytic activity">
    <reaction evidence="8">
        <text>DNA(n) + a 2'-deoxyribonucleoside 5'-triphosphate = DNA(n+1) + diphosphate</text>
        <dbReference type="Rhea" id="RHEA:22508"/>
        <dbReference type="Rhea" id="RHEA-COMP:17339"/>
        <dbReference type="Rhea" id="RHEA-COMP:17340"/>
        <dbReference type="ChEBI" id="CHEBI:33019"/>
        <dbReference type="ChEBI" id="CHEBI:61560"/>
        <dbReference type="ChEBI" id="CHEBI:173112"/>
        <dbReference type="EC" id="2.7.7.7"/>
    </reaction>
</comment>